<evidence type="ECO:0000313" key="10">
    <source>
        <dbReference type="Proteomes" id="UP000190827"/>
    </source>
</evidence>
<gene>
    <name evidence="9" type="ORF">SAMN06295973_3215</name>
</gene>
<dbReference type="EMBL" id="FUZO01000002">
    <property type="protein sequence ID" value="SKC70693.1"/>
    <property type="molecule type" value="Genomic_DNA"/>
</dbReference>
<feature type="transmembrane region" description="Helical" evidence="7">
    <location>
        <begin position="200"/>
        <end position="224"/>
    </location>
</feature>
<dbReference type="Proteomes" id="UP000190827">
    <property type="component" value="Unassembled WGS sequence"/>
</dbReference>
<comment type="subcellular location">
    <subcellularLocation>
        <location evidence="1">Cell membrane</location>
        <topology evidence="1">Multi-pass membrane protein</topology>
    </subcellularLocation>
</comment>
<feature type="transmembrane region" description="Helical" evidence="7">
    <location>
        <begin position="177"/>
        <end position="194"/>
    </location>
</feature>
<accession>A0ABY1LPL5</accession>
<evidence type="ECO:0000256" key="5">
    <source>
        <dbReference type="ARBA" id="ARBA00023136"/>
    </source>
</evidence>
<dbReference type="Pfam" id="PF00482">
    <property type="entry name" value="T2SSF"/>
    <property type="match status" value="1"/>
</dbReference>
<feature type="region of interest" description="Disordered" evidence="6">
    <location>
        <begin position="65"/>
        <end position="86"/>
    </location>
</feature>
<proteinExistence type="predicted"/>
<evidence type="ECO:0000259" key="8">
    <source>
        <dbReference type="Pfam" id="PF00482"/>
    </source>
</evidence>
<protein>
    <submittedName>
        <fullName evidence="9">Tight adherence protein B</fullName>
    </submittedName>
</protein>
<organism evidence="9 10">
    <name type="scientific">Plantibacter cousiniae</name>
    <name type="common">nom. nud.</name>
    <dbReference type="NCBI Taxonomy" id="199709"/>
    <lineage>
        <taxon>Bacteria</taxon>
        <taxon>Bacillati</taxon>
        <taxon>Actinomycetota</taxon>
        <taxon>Actinomycetes</taxon>
        <taxon>Micrococcales</taxon>
        <taxon>Microbacteriaceae</taxon>
        <taxon>Plantibacter</taxon>
    </lineage>
</organism>
<evidence type="ECO:0000256" key="6">
    <source>
        <dbReference type="SAM" id="MobiDB-lite"/>
    </source>
</evidence>
<evidence type="ECO:0000256" key="3">
    <source>
        <dbReference type="ARBA" id="ARBA00022692"/>
    </source>
</evidence>
<evidence type="ECO:0000256" key="7">
    <source>
        <dbReference type="SAM" id="Phobius"/>
    </source>
</evidence>
<dbReference type="PANTHER" id="PTHR35007:SF4">
    <property type="entry name" value="CONSERVED TRANSMEMBRANE PROTEIN-RELATED"/>
    <property type="match status" value="1"/>
</dbReference>
<evidence type="ECO:0000313" key="9">
    <source>
        <dbReference type="EMBL" id="SKC70693.1"/>
    </source>
</evidence>
<keyword evidence="5 7" id="KW-0472">Membrane</keyword>
<keyword evidence="3 7" id="KW-0812">Transmembrane</keyword>
<dbReference type="PANTHER" id="PTHR35007">
    <property type="entry name" value="INTEGRAL MEMBRANE PROTEIN-RELATED"/>
    <property type="match status" value="1"/>
</dbReference>
<dbReference type="RefSeq" id="WP_139382536.1">
    <property type="nucleotide sequence ID" value="NZ_FUZO01000002.1"/>
</dbReference>
<feature type="transmembrane region" description="Helical" evidence="7">
    <location>
        <begin position="322"/>
        <end position="344"/>
    </location>
</feature>
<evidence type="ECO:0000256" key="1">
    <source>
        <dbReference type="ARBA" id="ARBA00004651"/>
    </source>
</evidence>
<evidence type="ECO:0000256" key="2">
    <source>
        <dbReference type="ARBA" id="ARBA00022475"/>
    </source>
</evidence>
<feature type="domain" description="Type II secretion system protein GspF" evidence="8">
    <location>
        <begin position="264"/>
        <end position="339"/>
    </location>
</feature>
<name>A0ABY1LPL5_9MICO</name>
<keyword evidence="2" id="KW-1003">Cell membrane</keyword>
<sequence>MSRLRVLRRVLAALPGAAPPDDDGPARVARTTRRLAVLLGAGVAPGSAWRHLALEADADARTRSAAGSVGLATDEPDDEAGPTSDHRADAAVLSAVADAATHGGDLPAAIAAIADQETGAGARTAWAGLAAAWQVAAISGAPLGVCLRDLAGSLRELDRIGRDVGTALAGPSATARLVLWLPLVAVLLGMALGFDTLRTLFATPPGLCCLAAGVAFLVVGARWSSALSARAARRDPAPGLSLDLVAVAMAGGGAAPAARSIVEEACERFAVPYDGATITSVLALSARAGIPAGELLRSEAEQQRDQARSDGERAAAILATRLMIPLGVCILPAFLLVGVAPLLLSVVTSTTLGF</sequence>
<comment type="caution">
    <text evidence="9">The sequence shown here is derived from an EMBL/GenBank/DDBJ whole genome shotgun (WGS) entry which is preliminary data.</text>
</comment>
<keyword evidence="4 7" id="KW-1133">Transmembrane helix</keyword>
<keyword evidence="10" id="KW-1185">Reference proteome</keyword>
<dbReference type="InterPro" id="IPR018076">
    <property type="entry name" value="T2SS_GspF_dom"/>
</dbReference>
<evidence type="ECO:0000256" key="4">
    <source>
        <dbReference type="ARBA" id="ARBA00022989"/>
    </source>
</evidence>
<reference evidence="9 10" key="1">
    <citation type="submission" date="2017-02" db="EMBL/GenBank/DDBJ databases">
        <authorList>
            <person name="Varghese N."/>
            <person name="Submissions S."/>
        </authorList>
    </citation>
    <scope>NUCLEOTIDE SEQUENCE [LARGE SCALE GENOMIC DNA]</scope>
    <source>
        <strain evidence="9 10">VKM Ac-1787</strain>
    </source>
</reference>